<reference evidence="1 2" key="1">
    <citation type="submission" date="2015-01" db="EMBL/GenBank/DDBJ databases">
        <title>The Genome Sequence of Fonsecaea pedrosoi CBS 271.37.</title>
        <authorList>
            <consortium name="The Broad Institute Genomics Platform"/>
            <person name="Cuomo C."/>
            <person name="de Hoog S."/>
            <person name="Gorbushina A."/>
            <person name="Stielow B."/>
            <person name="Teixiera M."/>
            <person name="Abouelleil A."/>
            <person name="Chapman S.B."/>
            <person name="Priest M."/>
            <person name="Young S.K."/>
            <person name="Wortman J."/>
            <person name="Nusbaum C."/>
            <person name="Birren B."/>
        </authorList>
    </citation>
    <scope>NUCLEOTIDE SEQUENCE [LARGE SCALE GENOMIC DNA]</scope>
    <source>
        <strain evidence="1 2">CBS 271.37</strain>
    </source>
</reference>
<evidence type="ECO:0000313" key="1">
    <source>
        <dbReference type="EMBL" id="KIW78860.1"/>
    </source>
</evidence>
<dbReference type="AlphaFoldDB" id="A0A0D2GJX8"/>
<dbReference type="RefSeq" id="XP_013282668.1">
    <property type="nucleotide sequence ID" value="XM_013427214.1"/>
</dbReference>
<dbReference type="GeneID" id="25308189"/>
<proteinExistence type="predicted"/>
<gene>
    <name evidence="1" type="ORF">Z517_08699</name>
</gene>
<organism evidence="1 2">
    <name type="scientific">Fonsecaea pedrosoi CBS 271.37</name>
    <dbReference type="NCBI Taxonomy" id="1442368"/>
    <lineage>
        <taxon>Eukaryota</taxon>
        <taxon>Fungi</taxon>
        <taxon>Dikarya</taxon>
        <taxon>Ascomycota</taxon>
        <taxon>Pezizomycotina</taxon>
        <taxon>Eurotiomycetes</taxon>
        <taxon>Chaetothyriomycetidae</taxon>
        <taxon>Chaetothyriales</taxon>
        <taxon>Herpotrichiellaceae</taxon>
        <taxon>Fonsecaea</taxon>
    </lineage>
</organism>
<dbReference type="EMBL" id="KN846973">
    <property type="protein sequence ID" value="KIW78860.1"/>
    <property type="molecule type" value="Genomic_DNA"/>
</dbReference>
<name>A0A0D2GJX8_9EURO</name>
<accession>A0A0D2GJX8</accession>
<protein>
    <submittedName>
        <fullName evidence="1">Uncharacterized protein</fullName>
    </submittedName>
</protein>
<dbReference type="VEuPathDB" id="FungiDB:Z517_08699"/>
<dbReference type="Proteomes" id="UP000053029">
    <property type="component" value="Unassembled WGS sequence"/>
</dbReference>
<evidence type="ECO:0000313" key="2">
    <source>
        <dbReference type="Proteomes" id="UP000053029"/>
    </source>
</evidence>
<keyword evidence="2" id="KW-1185">Reference proteome</keyword>
<sequence length="283" mass="31765">MPLERDNSSHQSHRSLRRICTSGRSGLELEIRPTPYATRLQSTQHRLWHIPTKPLFQRQTSVSCKQLMAQQMRIAQFAVSSSLECLWLEYAPKTVIKALAQPGSDENAVAAGGSPSRTPPICPTTLQWSSLNCKRQYMYVPCGGDTLINALHSREKILCYMPGIGNEDLRNLLKMPTHRLSLTDCAGFMASQFISESASTRQQLFRPISGFIRVIGGPLAEDKHTSWNKLPVSALLYAYPPPRKHVWTRKCSSASKIPESMGLEVFYRGEPNFIAQSTTQKKC</sequence>
<dbReference type="HOGENOM" id="CLU_983643_0_0_1"/>